<gene>
    <name evidence="2" type="ORF">BGW36DRAFT_393017</name>
</gene>
<dbReference type="InterPro" id="IPR019197">
    <property type="entry name" value="Biotin-prot_ligase_N"/>
</dbReference>
<dbReference type="PIRSF" id="PIRSF016642">
    <property type="entry name" value="UCP016642"/>
    <property type="match status" value="1"/>
</dbReference>
<keyword evidence="3" id="KW-1185">Reference proteome</keyword>
<sequence>MAACEVDSSPKALVYRGPAACSGCAESVADLLKSSGSKFVVDFAGPNEKIDITTESLQGIDLFAQPGGGDLAPAWEATKKYKDVIRNYVAEGGRYAGFCVGAYLAGPDQGFDLLPSGSSVAREVDQPGSQVPDERDTVIQVDWTFQTGSEKGQKQDGRWVYFQDGAVVKLAADAPGVVLGTYSSNGNVASSVTPFEKGWVGLVGPHPEADQSWYDLVNVTNPDGIKFDIGHDFVDSIMAQPANK</sequence>
<dbReference type="InterPro" id="IPR029062">
    <property type="entry name" value="Class_I_gatase-like"/>
</dbReference>
<dbReference type="InterPro" id="IPR015834">
    <property type="entry name" value="UCP016642"/>
</dbReference>
<accession>A0AAD4L1G2</accession>
<feature type="domain" description="Biotin-protein ligase N-terminal" evidence="1">
    <location>
        <begin position="13"/>
        <end position="111"/>
    </location>
</feature>
<evidence type="ECO:0000313" key="2">
    <source>
        <dbReference type="EMBL" id="KAH8705389.1"/>
    </source>
</evidence>
<evidence type="ECO:0000259" key="1">
    <source>
        <dbReference type="Pfam" id="PF09825"/>
    </source>
</evidence>
<dbReference type="AlphaFoldDB" id="A0AAD4L1G2"/>
<evidence type="ECO:0000313" key="3">
    <source>
        <dbReference type="Proteomes" id="UP001201262"/>
    </source>
</evidence>
<dbReference type="RefSeq" id="XP_046078010.1">
    <property type="nucleotide sequence ID" value="XM_046217765.1"/>
</dbReference>
<dbReference type="Pfam" id="PF09825">
    <property type="entry name" value="BPL_N"/>
    <property type="match status" value="1"/>
</dbReference>
<dbReference type="GeneID" id="70248052"/>
<protein>
    <recommendedName>
        <fullName evidence="1">Biotin-protein ligase N-terminal domain-containing protein</fullName>
    </recommendedName>
</protein>
<dbReference type="SUPFAM" id="SSF52317">
    <property type="entry name" value="Class I glutamine amidotransferase-like"/>
    <property type="match status" value="1"/>
</dbReference>
<dbReference type="Gene3D" id="3.40.50.880">
    <property type="match status" value="1"/>
</dbReference>
<dbReference type="Proteomes" id="UP001201262">
    <property type="component" value="Unassembled WGS sequence"/>
</dbReference>
<reference evidence="2" key="1">
    <citation type="submission" date="2021-12" db="EMBL/GenBank/DDBJ databases">
        <title>Convergent genome expansion in fungi linked to evolution of root-endophyte symbiosis.</title>
        <authorList>
            <consortium name="DOE Joint Genome Institute"/>
            <person name="Ke Y.-H."/>
            <person name="Bonito G."/>
            <person name="Liao H.-L."/>
            <person name="Looney B."/>
            <person name="Rojas-Flechas A."/>
            <person name="Nash J."/>
            <person name="Hameed K."/>
            <person name="Schadt C."/>
            <person name="Martin F."/>
            <person name="Crous P.W."/>
            <person name="Miettinen O."/>
            <person name="Magnuson J.K."/>
            <person name="Labbe J."/>
            <person name="Jacobson D."/>
            <person name="Doktycz M.J."/>
            <person name="Veneault-Fourrey C."/>
            <person name="Kuo A."/>
            <person name="Mondo S."/>
            <person name="Calhoun S."/>
            <person name="Riley R."/>
            <person name="Ohm R."/>
            <person name="LaButti K."/>
            <person name="Andreopoulos B."/>
            <person name="Pangilinan J."/>
            <person name="Nolan M."/>
            <person name="Tritt A."/>
            <person name="Clum A."/>
            <person name="Lipzen A."/>
            <person name="Daum C."/>
            <person name="Barry K."/>
            <person name="Grigoriev I.V."/>
            <person name="Vilgalys R."/>
        </authorList>
    </citation>
    <scope>NUCLEOTIDE SEQUENCE</scope>
    <source>
        <strain evidence="2">PMI_201</strain>
    </source>
</reference>
<dbReference type="EMBL" id="JAJTJA010000001">
    <property type="protein sequence ID" value="KAH8705389.1"/>
    <property type="molecule type" value="Genomic_DNA"/>
</dbReference>
<proteinExistence type="predicted"/>
<name>A0AAD4L1G2_9EURO</name>
<comment type="caution">
    <text evidence="2">The sequence shown here is derived from an EMBL/GenBank/DDBJ whole genome shotgun (WGS) entry which is preliminary data.</text>
</comment>
<organism evidence="2 3">
    <name type="scientific">Talaromyces proteolyticus</name>
    <dbReference type="NCBI Taxonomy" id="1131652"/>
    <lineage>
        <taxon>Eukaryota</taxon>
        <taxon>Fungi</taxon>
        <taxon>Dikarya</taxon>
        <taxon>Ascomycota</taxon>
        <taxon>Pezizomycotina</taxon>
        <taxon>Eurotiomycetes</taxon>
        <taxon>Eurotiomycetidae</taxon>
        <taxon>Eurotiales</taxon>
        <taxon>Trichocomaceae</taxon>
        <taxon>Talaromyces</taxon>
        <taxon>Talaromyces sect. Bacilispori</taxon>
    </lineage>
</organism>